<organism evidence="3 4">
    <name type="scientific">Paralcaligenes ureilyticus</name>
    <dbReference type="NCBI Taxonomy" id="627131"/>
    <lineage>
        <taxon>Bacteria</taxon>
        <taxon>Pseudomonadati</taxon>
        <taxon>Pseudomonadota</taxon>
        <taxon>Betaproteobacteria</taxon>
        <taxon>Burkholderiales</taxon>
        <taxon>Alcaligenaceae</taxon>
        <taxon>Paralcaligenes</taxon>
    </lineage>
</organism>
<comment type="caution">
    <text evidence="3">The sequence shown here is derived from an EMBL/GenBank/DDBJ whole genome shotgun (WGS) entry which is preliminary data.</text>
</comment>
<evidence type="ECO:0000259" key="2">
    <source>
        <dbReference type="Pfam" id="PF00857"/>
    </source>
</evidence>
<dbReference type="InterPro" id="IPR050272">
    <property type="entry name" value="Isochorismatase-like_hydrls"/>
</dbReference>
<dbReference type="PANTHER" id="PTHR43540:SF1">
    <property type="entry name" value="ISOCHORISMATASE HYDROLASE"/>
    <property type="match status" value="1"/>
</dbReference>
<evidence type="ECO:0000313" key="4">
    <source>
        <dbReference type="Proteomes" id="UP000295525"/>
    </source>
</evidence>
<dbReference type="PANTHER" id="PTHR43540">
    <property type="entry name" value="PEROXYUREIDOACRYLATE/UREIDOACRYLATE AMIDOHYDROLASE-RELATED"/>
    <property type="match status" value="1"/>
</dbReference>
<dbReference type="InterPro" id="IPR000868">
    <property type="entry name" value="Isochorismatase-like_dom"/>
</dbReference>
<keyword evidence="4" id="KW-1185">Reference proteome</keyword>
<dbReference type="Pfam" id="PF00857">
    <property type="entry name" value="Isochorismatase"/>
    <property type="match status" value="1"/>
</dbReference>
<dbReference type="EMBL" id="SMAJ01000003">
    <property type="protein sequence ID" value="TCT09616.1"/>
    <property type="molecule type" value="Genomic_DNA"/>
</dbReference>
<feature type="domain" description="Isochorismatase-like" evidence="2">
    <location>
        <begin position="11"/>
        <end position="122"/>
    </location>
</feature>
<gene>
    <name evidence="3" type="ORF">EDC26_103235</name>
</gene>
<dbReference type="CDD" id="cd00431">
    <property type="entry name" value="cysteine_hydrolases"/>
    <property type="match status" value="1"/>
</dbReference>
<protein>
    <submittedName>
        <fullName evidence="3">Isochorismatase family protein</fullName>
    </submittedName>
</protein>
<reference evidence="3 4" key="1">
    <citation type="submission" date="2019-03" db="EMBL/GenBank/DDBJ databases">
        <title>Genomic Encyclopedia of Type Strains, Phase IV (KMG-IV): sequencing the most valuable type-strain genomes for metagenomic binning, comparative biology and taxonomic classification.</title>
        <authorList>
            <person name="Goeker M."/>
        </authorList>
    </citation>
    <scope>NUCLEOTIDE SEQUENCE [LARGE SCALE GENOMIC DNA]</scope>
    <source>
        <strain evidence="3 4">DSM 24591</strain>
    </source>
</reference>
<dbReference type="RefSeq" id="WP_243700798.1">
    <property type="nucleotide sequence ID" value="NZ_SMAJ01000003.1"/>
</dbReference>
<evidence type="ECO:0000313" key="3">
    <source>
        <dbReference type="EMBL" id="TCT09616.1"/>
    </source>
</evidence>
<evidence type="ECO:0000256" key="1">
    <source>
        <dbReference type="ARBA" id="ARBA00022801"/>
    </source>
</evidence>
<dbReference type="Proteomes" id="UP000295525">
    <property type="component" value="Unassembled WGS sequence"/>
</dbReference>
<accession>A0A4R3M8Y0</accession>
<dbReference type="AlphaFoldDB" id="A0A4R3M8Y0"/>
<dbReference type="InterPro" id="IPR016291">
    <property type="entry name" value="Isochorismatase"/>
</dbReference>
<dbReference type="SUPFAM" id="SSF52499">
    <property type="entry name" value="Isochorismatase-like hydrolases"/>
    <property type="match status" value="1"/>
</dbReference>
<proteinExistence type="predicted"/>
<dbReference type="PRINTS" id="PR01398">
    <property type="entry name" value="ISCHRISMTASE"/>
</dbReference>
<dbReference type="InterPro" id="IPR036380">
    <property type="entry name" value="Isochorismatase-like_sf"/>
</dbReference>
<keyword evidence="1" id="KW-0378">Hydrolase</keyword>
<name>A0A4R3M8Y0_9BURK</name>
<dbReference type="GO" id="GO:0008908">
    <property type="term" value="F:isochorismatase activity"/>
    <property type="evidence" value="ECO:0007669"/>
    <property type="project" value="InterPro"/>
</dbReference>
<sequence>MSAKNKSFYTIKETDCFSFDDVNVKIHSSLAPKPNDTVVTKHRVGAFAGTDLDMILCSNSIDTLLLAGIATGGVVLSTLRYAADADYQLLVIGDCCSDSDPEVHSVLIDKVFPRQATIVSSDTIIGALA</sequence>
<dbReference type="Gene3D" id="3.40.50.850">
    <property type="entry name" value="Isochorismatase-like"/>
    <property type="match status" value="1"/>
</dbReference>